<dbReference type="EMBL" id="CP025001">
    <property type="protein sequence ID" value="AUJ75980.1"/>
    <property type="molecule type" value="Genomic_DNA"/>
</dbReference>
<sequence length="217" mass="23364">MKKSFVFLLSLVLLFSIFPISTLAITKTSENDTITVPGKDVQNTAVLVDAINELDEKLDMKNLSSNSPEEISQLSLAAKNLYDTIVNYENQTSASLTGNDALIIFKEYVDELNRSEVIKPVEHIVTTMGVINYKEYKISNSQIKQLSAAVGINSGFWGTAAAIAKIFAKSPTALTLMLGAVPLLGMGTINACNSKGKGIIITKMGSGATNTYSCRSQ</sequence>
<dbReference type="KEGG" id="bsia:CWD84_03640"/>
<dbReference type="RefSeq" id="WP_060964255.1">
    <property type="nucleotide sequence ID" value="NZ_CP025001.1"/>
</dbReference>
<evidence type="ECO:0000313" key="3">
    <source>
        <dbReference type="Proteomes" id="UP000234366"/>
    </source>
</evidence>
<evidence type="ECO:0000313" key="2">
    <source>
        <dbReference type="EMBL" id="AUJ75980.1"/>
    </source>
</evidence>
<name>A0AAI8HL17_9BACI</name>
<feature type="signal peptide" evidence="1">
    <location>
        <begin position="1"/>
        <end position="24"/>
    </location>
</feature>
<dbReference type="AlphaFoldDB" id="A0AAI8HL17"/>
<accession>A0AAI8HL17</accession>
<organism evidence="2 3">
    <name type="scientific">Bacillus siamensis</name>
    <dbReference type="NCBI Taxonomy" id="659243"/>
    <lineage>
        <taxon>Bacteria</taxon>
        <taxon>Bacillati</taxon>
        <taxon>Bacillota</taxon>
        <taxon>Bacilli</taxon>
        <taxon>Bacillales</taxon>
        <taxon>Bacillaceae</taxon>
        <taxon>Bacillus</taxon>
        <taxon>Bacillus amyloliquefaciens group</taxon>
    </lineage>
</organism>
<reference evidence="2 3" key="1">
    <citation type="submission" date="2017-11" db="EMBL/GenBank/DDBJ databases">
        <title>Genome sequence and genome mining of multiple bioactive secondary metabolites from a deep sea-derived Bacillus siamensis SCSIO 05746.</title>
        <authorList>
            <person name="Pan H.-Q."/>
            <person name="Ju J.-H."/>
        </authorList>
    </citation>
    <scope>NUCLEOTIDE SEQUENCE [LARGE SCALE GENOMIC DNA]</scope>
    <source>
        <strain evidence="2 3">SCSIO 05746</strain>
    </source>
</reference>
<keyword evidence="1" id="KW-0732">Signal</keyword>
<protein>
    <submittedName>
        <fullName evidence="2">Uncharacterized protein</fullName>
    </submittedName>
</protein>
<feature type="chain" id="PRO_5042588148" evidence="1">
    <location>
        <begin position="25"/>
        <end position="217"/>
    </location>
</feature>
<proteinExistence type="predicted"/>
<keyword evidence="3" id="KW-1185">Reference proteome</keyword>
<evidence type="ECO:0000256" key="1">
    <source>
        <dbReference type="SAM" id="SignalP"/>
    </source>
</evidence>
<dbReference type="Proteomes" id="UP000234366">
    <property type="component" value="Chromosome"/>
</dbReference>
<gene>
    <name evidence="2" type="ORF">CWD84_03640</name>
</gene>